<protein>
    <submittedName>
        <fullName evidence="2">Uncharacterized protein</fullName>
    </submittedName>
</protein>
<feature type="compositionally biased region" description="Basic and acidic residues" evidence="1">
    <location>
        <begin position="99"/>
        <end position="112"/>
    </location>
</feature>
<evidence type="ECO:0000313" key="3">
    <source>
        <dbReference type="Proteomes" id="UP001500843"/>
    </source>
</evidence>
<feature type="region of interest" description="Disordered" evidence="1">
    <location>
        <begin position="98"/>
        <end position="118"/>
    </location>
</feature>
<evidence type="ECO:0000256" key="1">
    <source>
        <dbReference type="SAM" id="MobiDB-lite"/>
    </source>
</evidence>
<evidence type="ECO:0000313" key="2">
    <source>
        <dbReference type="EMBL" id="GAA4714891.1"/>
    </source>
</evidence>
<reference evidence="3" key="1">
    <citation type="journal article" date="2019" name="Int. J. Syst. Evol. Microbiol.">
        <title>The Global Catalogue of Microorganisms (GCM) 10K type strain sequencing project: providing services to taxonomists for standard genome sequencing and annotation.</title>
        <authorList>
            <consortium name="The Broad Institute Genomics Platform"/>
            <consortium name="The Broad Institute Genome Sequencing Center for Infectious Disease"/>
            <person name="Wu L."/>
            <person name="Ma J."/>
        </authorList>
    </citation>
    <scope>NUCLEOTIDE SEQUENCE [LARGE SCALE GENOMIC DNA]</scope>
    <source>
        <strain evidence="3">JCM 17975</strain>
    </source>
</reference>
<keyword evidence="3" id="KW-1185">Reference proteome</keyword>
<dbReference type="Proteomes" id="UP001500843">
    <property type="component" value="Unassembled WGS sequence"/>
</dbReference>
<dbReference type="EMBL" id="BAABHM010000019">
    <property type="protein sequence ID" value="GAA4714891.1"/>
    <property type="molecule type" value="Genomic_DNA"/>
</dbReference>
<proteinExistence type="predicted"/>
<organism evidence="2 3">
    <name type="scientific">Promicromonospora umidemergens</name>
    <dbReference type="NCBI Taxonomy" id="629679"/>
    <lineage>
        <taxon>Bacteria</taxon>
        <taxon>Bacillati</taxon>
        <taxon>Actinomycetota</taxon>
        <taxon>Actinomycetes</taxon>
        <taxon>Micrococcales</taxon>
        <taxon>Promicromonosporaceae</taxon>
        <taxon>Promicromonospora</taxon>
    </lineage>
</organism>
<comment type="caution">
    <text evidence="2">The sequence shown here is derived from an EMBL/GenBank/DDBJ whole genome shotgun (WGS) entry which is preliminary data.</text>
</comment>
<sequence>MLVRSYHRAGSEPSSPWAWVQKSPVAMWAGEREGTRKAVPGARRDLEEPARTVAPYTVSDLHPARVVVTPLSVESVFVQPLPDGGYLIALSRCAWTPRGPEKNAVRRPDRSCRQARHA</sequence>
<name>A0ABP8XWB6_9MICO</name>
<gene>
    <name evidence="2" type="ORF">GCM10023198_42700</name>
</gene>
<accession>A0ABP8XWB6</accession>